<dbReference type="Gene3D" id="1.20.1310.10">
    <property type="entry name" value="Cullin Repeats"/>
    <property type="match status" value="1"/>
</dbReference>
<accession>A0A9D4Z6K4</accession>
<dbReference type="SMART" id="SM01013">
    <property type="entry name" value="APC2"/>
    <property type="match status" value="1"/>
</dbReference>
<dbReference type="InterPro" id="IPR036388">
    <property type="entry name" value="WH-like_DNA-bd_sf"/>
</dbReference>
<evidence type="ECO:0000256" key="1">
    <source>
        <dbReference type="ARBA" id="ARBA00016068"/>
    </source>
</evidence>
<keyword evidence="2" id="KW-0132">Cell division</keyword>
<feature type="domain" description="Cullin family profile" evidence="8">
    <location>
        <begin position="556"/>
        <end position="817"/>
    </location>
</feature>
<dbReference type="GO" id="GO:0006511">
    <property type="term" value="P:ubiquitin-dependent protein catabolic process"/>
    <property type="evidence" value="ECO:0007669"/>
    <property type="project" value="InterPro"/>
</dbReference>
<keyword evidence="4" id="KW-0833">Ubl conjugation pathway</keyword>
<gene>
    <name evidence="9" type="ORF">GOP47_0024106</name>
</gene>
<comment type="caution">
    <text evidence="9">The sequence shown here is derived from an EMBL/GenBank/DDBJ whole genome shotgun (WGS) entry which is preliminary data.</text>
</comment>
<evidence type="ECO:0000256" key="5">
    <source>
        <dbReference type="ARBA" id="ARBA00023306"/>
    </source>
</evidence>
<keyword evidence="3" id="KW-0498">Mitosis</keyword>
<dbReference type="GO" id="GO:0007091">
    <property type="term" value="P:metaphase/anaphase transition of mitotic cell cycle"/>
    <property type="evidence" value="ECO:0007669"/>
    <property type="project" value="TreeGrafter"/>
</dbReference>
<evidence type="ECO:0000256" key="2">
    <source>
        <dbReference type="ARBA" id="ARBA00022618"/>
    </source>
</evidence>
<sequence length="947" mass="106183">MDCEQDSPSLVSLSQARVTEIAQAWSVFCAIASKMPSRHQPESTFFSSSITVLCRHGLRSLVADYFLNQLQAIFQDHCTTSFWKRFDGYSGFEDIDKESLQLNNWIQSILPQALQDVCYVKISQQESIDLLAHSLRACESSLDQSKRDQVAANLATSDDLLRRYQTSVTALLLTSAPKYFSEILNLYFKARLEDFSRAARKQINVSEMTNDSDQYWDMGKASQGNERENDDLESVLSGWTDLDITDMVGSTWVTEVAKLICNLQQLGFSAMTEEACACAVYSMLKDKIHSVATKRYEKPVLAPIRRWIKVIPLQFLHGVLDSASPITQDCAFSYELPSPLASSRFENSISRKVASERITRWHLRLEFFTYETLGNLRINELFDIIVDYPESLPAIEDLRHCLANTGHHTKLVESFRTALRHRLLTAGAATTDILLQYISTIKALRTMDHTGVFLEAVGEPIREYLRSRKDTIRCIVTMLTEDTGASGSTALGGVGESLLEELSRGATVIDNVDSEDEGVADDEDAWTAAERWEPDPVEADPSRTSKSRRSMDIIGMLVGIYGSKELFVNEYRIMLAEKLLSKSDYDIDREIRTLELLKLRFGENSMHSCEIMLKDIADSKRINSNIKANTVATSPRANKMQLQAFLGSSAAQNTPSVTSISRTADPGSRLAAFVARARGVFSQSEQPPGSSSNANEEPVEKDLSLEAVNATIISSLFWPPFQVENIKIPDVVDNLLEDYAQRYHTLKTPRKLQWKKHLGIVKLELQFEDRAAQFMVSPMHASIIMLFEDHASWAATDLASALGVPVSTLRRRIMLWVNQGVLLESLGDKPGELYYTIIENIGDGGSRNGVATNDTAVPLLGEDDGESAVASMEDQLQQEMNVYESYVLGMLTNFDALPLDRIHNMLKMFVSDPPYDKSLQQLQGFLSGLVAEEKLEVRDGLYRRRQQ</sequence>
<evidence type="ECO:0000256" key="3">
    <source>
        <dbReference type="ARBA" id="ARBA00022776"/>
    </source>
</evidence>
<dbReference type="InterPro" id="IPR036390">
    <property type="entry name" value="WH_DNA-bd_sf"/>
</dbReference>
<dbReference type="SUPFAM" id="SSF75632">
    <property type="entry name" value="Cullin homology domain"/>
    <property type="match status" value="1"/>
</dbReference>
<dbReference type="Gene3D" id="1.10.10.10">
    <property type="entry name" value="Winged helix-like DNA-binding domain superfamily/Winged helix DNA-binding domain"/>
    <property type="match status" value="1"/>
</dbReference>
<dbReference type="InterPro" id="IPR016158">
    <property type="entry name" value="Cullin_homology"/>
</dbReference>
<evidence type="ECO:0000313" key="10">
    <source>
        <dbReference type="Proteomes" id="UP000886520"/>
    </source>
</evidence>
<organism evidence="9 10">
    <name type="scientific">Adiantum capillus-veneris</name>
    <name type="common">Maidenhair fern</name>
    <dbReference type="NCBI Taxonomy" id="13818"/>
    <lineage>
        <taxon>Eukaryota</taxon>
        <taxon>Viridiplantae</taxon>
        <taxon>Streptophyta</taxon>
        <taxon>Embryophyta</taxon>
        <taxon>Tracheophyta</taxon>
        <taxon>Polypodiopsida</taxon>
        <taxon>Polypodiidae</taxon>
        <taxon>Polypodiales</taxon>
        <taxon>Pteridineae</taxon>
        <taxon>Pteridaceae</taxon>
        <taxon>Vittarioideae</taxon>
        <taxon>Adiantum</taxon>
    </lineage>
</organism>
<dbReference type="GO" id="GO:0005680">
    <property type="term" value="C:anaphase-promoting complex"/>
    <property type="evidence" value="ECO:0007669"/>
    <property type="project" value="TreeGrafter"/>
</dbReference>
<name>A0A9D4Z6K4_ADICA</name>
<dbReference type="PROSITE" id="PS50069">
    <property type="entry name" value="CULLIN_2"/>
    <property type="match status" value="1"/>
</dbReference>
<dbReference type="Proteomes" id="UP000886520">
    <property type="component" value="Chromosome 23"/>
</dbReference>
<dbReference type="GO" id="GO:0070979">
    <property type="term" value="P:protein K11-linked ubiquitination"/>
    <property type="evidence" value="ECO:0007669"/>
    <property type="project" value="TreeGrafter"/>
</dbReference>
<dbReference type="FunFam" id="1.10.10.10:FF:000331">
    <property type="entry name" value="Anaphase-promoting complex subunit 2"/>
    <property type="match status" value="1"/>
</dbReference>
<dbReference type="PANTHER" id="PTHR45957:SF1">
    <property type="entry name" value="ANAPHASE-PROMOTING COMPLEX SUBUNIT 2"/>
    <property type="match status" value="1"/>
</dbReference>
<evidence type="ECO:0000256" key="4">
    <source>
        <dbReference type="ARBA" id="ARBA00022786"/>
    </source>
</evidence>
<evidence type="ECO:0000256" key="6">
    <source>
        <dbReference type="PROSITE-ProRule" id="PRU00330"/>
    </source>
</evidence>
<dbReference type="EMBL" id="JABFUD020000023">
    <property type="protein sequence ID" value="KAI5061601.1"/>
    <property type="molecule type" value="Genomic_DNA"/>
</dbReference>
<keyword evidence="5" id="KW-0131">Cell cycle</keyword>
<evidence type="ECO:0000259" key="8">
    <source>
        <dbReference type="PROSITE" id="PS50069"/>
    </source>
</evidence>
<dbReference type="InterPro" id="IPR044554">
    <property type="entry name" value="ANAPC2"/>
</dbReference>
<dbReference type="Pfam" id="PF25773">
    <property type="entry name" value="TPR_ANAPC2"/>
    <property type="match status" value="1"/>
</dbReference>
<keyword evidence="10" id="KW-1185">Reference proteome</keyword>
<feature type="region of interest" description="Disordered" evidence="7">
    <location>
        <begin position="527"/>
        <end position="546"/>
    </location>
</feature>
<proteinExistence type="inferred from homology"/>
<comment type="similarity">
    <text evidence="6">Belongs to the cullin family.</text>
</comment>
<evidence type="ECO:0000313" key="9">
    <source>
        <dbReference type="EMBL" id="KAI5061601.1"/>
    </source>
</evidence>
<dbReference type="Pfam" id="PF26557">
    <property type="entry name" value="Cullin_AB"/>
    <property type="match status" value="1"/>
</dbReference>
<dbReference type="GO" id="GO:0031625">
    <property type="term" value="F:ubiquitin protein ligase binding"/>
    <property type="evidence" value="ECO:0007669"/>
    <property type="project" value="InterPro"/>
</dbReference>
<dbReference type="InterPro" id="IPR014786">
    <property type="entry name" value="ANAPC2_C"/>
</dbReference>
<dbReference type="GO" id="GO:0051301">
    <property type="term" value="P:cell division"/>
    <property type="evidence" value="ECO:0007669"/>
    <property type="project" value="UniProtKB-KW"/>
</dbReference>
<dbReference type="FunFam" id="1.20.1310.10:FF:000032">
    <property type="entry name" value="Anaphase-promoting complex subunit 2"/>
    <property type="match status" value="1"/>
</dbReference>
<dbReference type="OrthoDB" id="5581181at2759"/>
<dbReference type="SUPFAM" id="SSF46785">
    <property type="entry name" value="Winged helix' DNA-binding domain"/>
    <property type="match status" value="1"/>
</dbReference>
<dbReference type="InterPro" id="IPR036317">
    <property type="entry name" value="Cullin_homology_sf"/>
</dbReference>
<dbReference type="InterPro" id="IPR059120">
    <property type="entry name" value="Cullin-like_AB"/>
</dbReference>
<dbReference type="InterPro" id="IPR057975">
    <property type="entry name" value="TPR_ANAPC2"/>
</dbReference>
<dbReference type="PANTHER" id="PTHR45957">
    <property type="entry name" value="ANAPHASE-PROMOTING COMPLEX SUBUNIT 2"/>
    <property type="match status" value="1"/>
</dbReference>
<dbReference type="SMART" id="SM00182">
    <property type="entry name" value="CULLIN"/>
    <property type="match status" value="1"/>
</dbReference>
<protein>
    <recommendedName>
        <fullName evidence="1">Anaphase-promoting complex subunit 2</fullName>
    </recommendedName>
</protein>
<dbReference type="Pfam" id="PF08672">
    <property type="entry name" value="ANAPC2"/>
    <property type="match status" value="1"/>
</dbReference>
<dbReference type="Gene3D" id="3.30.230.130">
    <property type="entry name" value="Cullin, Chain C, Domain 2"/>
    <property type="match status" value="1"/>
</dbReference>
<reference evidence="9" key="1">
    <citation type="submission" date="2021-01" db="EMBL/GenBank/DDBJ databases">
        <title>Adiantum capillus-veneris genome.</title>
        <authorList>
            <person name="Fang Y."/>
            <person name="Liao Q."/>
        </authorList>
    </citation>
    <scope>NUCLEOTIDE SEQUENCE</scope>
    <source>
        <strain evidence="9">H3</strain>
        <tissue evidence="9">Leaf</tissue>
    </source>
</reference>
<dbReference type="AlphaFoldDB" id="A0A9D4Z6K4"/>
<evidence type="ECO:0000256" key="7">
    <source>
        <dbReference type="SAM" id="MobiDB-lite"/>
    </source>
</evidence>